<keyword evidence="6" id="KW-1185">Reference proteome</keyword>
<dbReference type="InterPro" id="IPR005632">
    <property type="entry name" value="Chaperone_Skp"/>
</dbReference>
<comment type="caution">
    <text evidence="5">The sequence shown here is derived from an EMBL/GenBank/DDBJ whole genome shotgun (WGS) entry which is preliminary data.</text>
</comment>
<dbReference type="Pfam" id="PF03938">
    <property type="entry name" value="OmpH"/>
    <property type="match status" value="1"/>
</dbReference>
<feature type="chain" id="PRO_5026712256" evidence="4">
    <location>
        <begin position="25"/>
        <end position="171"/>
    </location>
</feature>
<sequence>MKRIFKMFAVAAMFLSTTAVFGQAKIGHCNTDSLIVLMPEYKTAMETLETQQAQYESELKQMQTELTQLSQTFEAQKATYSQLRLERDSQDLQNRYQRMQEFAQDAQKRLSEQEQQLLLPVIEKLQEAINQVAKDKGLDYVLDSSRRNGVVIFKNDSKDISTAVKTKLGLI</sequence>
<evidence type="ECO:0000256" key="1">
    <source>
        <dbReference type="ARBA" id="ARBA00009091"/>
    </source>
</evidence>
<feature type="coiled-coil region" evidence="3">
    <location>
        <begin position="38"/>
        <end position="116"/>
    </location>
</feature>
<gene>
    <name evidence="5" type="ORF">F8C82_14400</name>
</gene>
<dbReference type="Proteomes" id="UP000484164">
    <property type="component" value="Unassembled WGS sequence"/>
</dbReference>
<evidence type="ECO:0000313" key="5">
    <source>
        <dbReference type="EMBL" id="KAB2815279.1"/>
    </source>
</evidence>
<dbReference type="GO" id="GO:0005829">
    <property type="term" value="C:cytosol"/>
    <property type="evidence" value="ECO:0007669"/>
    <property type="project" value="TreeGrafter"/>
</dbReference>
<proteinExistence type="inferred from homology"/>
<dbReference type="Gene3D" id="3.30.910.20">
    <property type="entry name" value="Skp domain"/>
    <property type="match status" value="1"/>
</dbReference>
<organism evidence="5 6">
    <name type="scientific">Phaeocystidibacter marisrubri</name>
    <dbReference type="NCBI Taxonomy" id="1577780"/>
    <lineage>
        <taxon>Bacteria</taxon>
        <taxon>Pseudomonadati</taxon>
        <taxon>Bacteroidota</taxon>
        <taxon>Flavobacteriia</taxon>
        <taxon>Flavobacteriales</taxon>
        <taxon>Phaeocystidibacteraceae</taxon>
        <taxon>Phaeocystidibacter</taxon>
    </lineage>
</organism>
<dbReference type="EMBL" id="WBVQ01000003">
    <property type="protein sequence ID" value="KAB2815279.1"/>
    <property type="molecule type" value="Genomic_DNA"/>
</dbReference>
<dbReference type="GO" id="GO:0050821">
    <property type="term" value="P:protein stabilization"/>
    <property type="evidence" value="ECO:0007669"/>
    <property type="project" value="TreeGrafter"/>
</dbReference>
<keyword evidence="3" id="KW-0175">Coiled coil</keyword>
<dbReference type="RefSeq" id="WP_151694314.1">
    <property type="nucleotide sequence ID" value="NZ_BMGX01000001.1"/>
</dbReference>
<evidence type="ECO:0000256" key="4">
    <source>
        <dbReference type="SAM" id="SignalP"/>
    </source>
</evidence>
<dbReference type="InterPro" id="IPR024930">
    <property type="entry name" value="Skp_dom_sf"/>
</dbReference>
<keyword evidence="2 4" id="KW-0732">Signal</keyword>
<protein>
    <submittedName>
        <fullName evidence="5">OmpH family outer membrane protein</fullName>
    </submittedName>
</protein>
<evidence type="ECO:0000256" key="2">
    <source>
        <dbReference type="ARBA" id="ARBA00022729"/>
    </source>
</evidence>
<dbReference type="OrthoDB" id="1524711at2"/>
<comment type="similarity">
    <text evidence="1">Belongs to the Skp family.</text>
</comment>
<evidence type="ECO:0000256" key="3">
    <source>
        <dbReference type="SAM" id="Coils"/>
    </source>
</evidence>
<dbReference type="AlphaFoldDB" id="A0A6L3ZD52"/>
<evidence type="ECO:0000313" key="6">
    <source>
        <dbReference type="Proteomes" id="UP000484164"/>
    </source>
</evidence>
<feature type="signal peptide" evidence="4">
    <location>
        <begin position="1"/>
        <end position="24"/>
    </location>
</feature>
<dbReference type="PANTHER" id="PTHR35089">
    <property type="entry name" value="CHAPERONE PROTEIN SKP"/>
    <property type="match status" value="1"/>
</dbReference>
<reference evidence="5 6" key="1">
    <citation type="submission" date="2019-10" db="EMBL/GenBank/DDBJ databases">
        <title>Genome sequence of Phaeocystidibacter marisrubri JCM30614 (type strain).</title>
        <authorList>
            <person name="Bowman J.P."/>
        </authorList>
    </citation>
    <scope>NUCLEOTIDE SEQUENCE [LARGE SCALE GENOMIC DNA]</scope>
    <source>
        <strain evidence="5 6">JCM 30614</strain>
    </source>
</reference>
<name>A0A6L3ZD52_9FLAO</name>
<dbReference type="SUPFAM" id="SSF111384">
    <property type="entry name" value="OmpH-like"/>
    <property type="match status" value="1"/>
</dbReference>
<accession>A0A6L3ZD52</accession>
<dbReference type="GO" id="GO:0051082">
    <property type="term" value="F:unfolded protein binding"/>
    <property type="evidence" value="ECO:0007669"/>
    <property type="project" value="InterPro"/>
</dbReference>
<dbReference type="SMART" id="SM00935">
    <property type="entry name" value="OmpH"/>
    <property type="match status" value="1"/>
</dbReference>
<dbReference type="PANTHER" id="PTHR35089:SF1">
    <property type="entry name" value="CHAPERONE PROTEIN SKP"/>
    <property type="match status" value="1"/>
</dbReference>